<reference evidence="2" key="1">
    <citation type="submission" date="2020-05" db="UniProtKB">
        <authorList>
            <consortium name="EnsemblMetazoa"/>
        </authorList>
    </citation>
    <scope>IDENTIFICATION</scope>
    <source>
        <strain evidence="2">BB02</strain>
    </source>
</reference>
<dbReference type="RefSeq" id="XP_013073955.2">
    <property type="nucleotide sequence ID" value="XM_013218501.2"/>
</dbReference>
<evidence type="ECO:0000313" key="2">
    <source>
        <dbReference type="EnsemblMetazoa" id="BGLB028894-PA"/>
    </source>
</evidence>
<feature type="signal peptide" evidence="1">
    <location>
        <begin position="1"/>
        <end position="19"/>
    </location>
</feature>
<dbReference type="EnsemblMetazoa" id="BGLB028894-RA">
    <property type="protein sequence ID" value="BGLB028894-PA"/>
    <property type="gene ID" value="BGLB028894"/>
</dbReference>
<dbReference type="AlphaFoldDB" id="A0A2C9LAG5"/>
<name>A0A2C9LAG5_BIOGL</name>
<gene>
    <name evidence="2" type="primary">106060571</name>
</gene>
<dbReference type="VEuPathDB" id="VectorBase:BGLAX_043240"/>
<protein>
    <submittedName>
        <fullName evidence="2">Uncharacterized protein</fullName>
    </submittedName>
</protein>
<organism evidence="2 3">
    <name type="scientific">Biomphalaria glabrata</name>
    <name type="common">Bloodfluke planorb</name>
    <name type="synonym">Freshwater snail</name>
    <dbReference type="NCBI Taxonomy" id="6526"/>
    <lineage>
        <taxon>Eukaryota</taxon>
        <taxon>Metazoa</taxon>
        <taxon>Spiralia</taxon>
        <taxon>Lophotrochozoa</taxon>
        <taxon>Mollusca</taxon>
        <taxon>Gastropoda</taxon>
        <taxon>Heterobranchia</taxon>
        <taxon>Euthyneura</taxon>
        <taxon>Panpulmonata</taxon>
        <taxon>Hygrophila</taxon>
        <taxon>Lymnaeoidea</taxon>
        <taxon>Planorbidae</taxon>
        <taxon>Biomphalaria</taxon>
    </lineage>
</organism>
<keyword evidence="1" id="KW-0732">Signal</keyword>
<evidence type="ECO:0000256" key="1">
    <source>
        <dbReference type="SAM" id="SignalP"/>
    </source>
</evidence>
<accession>A0A2C9LAG5</accession>
<dbReference type="Proteomes" id="UP000076420">
    <property type="component" value="Unassembled WGS sequence"/>
</dbReference>
<proteinExistence type="predicted"/>
<feature type="chain" id="PRO_5012044837" evidence="1">
    <location>
        <begin position="20"/>
        <end position="151"/>
    </location>
</feature>
<sequence length="151" mass="16533">MSCLRNFVLVILCPALSLAVFGDPCDVVTSSDLAGSDDQVINVTFAKECLFGAVNWNYPKGSLLLTHAEAAKNFKLCIEEGWTVEISRVQEVKNGHYKTLPLPTKEKPTCTDSSNGEAALLVSAPEGQRYMTMFNYRIALQSKGGNKHLPH</sequence>
<dbReference type="VEuPathDB" id="VectorBase:BGLB028894"/>
<dbReference type="OrthoDB" id="6044963at2759"/>
<dbReference type="KEGG" id="bgt:106060571"/>
<evidence type="ECO:0000313" key="3">
    <source>
        <dbReference type="Proteomes" id="UP000076420"/>
    </source>
</evidence>